<reference evidence="4 5" key="1">
    <citation type="submission" date="2020-07" db="EMBL/GenBank/DDBJ databases">
        <title>Thermogemmata thermophila gen. nov., sp. nov., a novel moderate thermophilic planctomycete from a Kamchatka hot spring.</title>
        <authorList>
            <person name="Elcheninov A.G."/>
            <person name="Podosokorskaya O.A."/>
            <person name="Kovaleva O.L."/>
            <person name="Novikov A."/>
            <person name="Bonch-Osmolovskaya E.A."/>
            <person name="Toshchakov S.V."/>
            <person name="Kublanov I.V."/>
        </authorList>
    </citation>
    <scope>NUCLEOTIDE SEQUENCE [LARGE SCALE GENOMIC DNA]</scope>
    <source>
        <strain evidence="4 5">2918</strain>
    </source>
</reference>
<dbReference type="NCBIfam" id="TIGR02098">
    <property type="entry name" value="MJ0042_CXXC"/>
    <property type="match status" value="1"/>
</dbReference>
<keyword evidence="3" id="KW-0812">Transmembrane</keyword>
<keyword evidence="3" id="KW-1133">Transmembrane helix</keyword>
<dbReference type="EMBL" id="JACEFB010000002">
    <property type="protein sequence ID" value="MBA2225651.1"/>
    <property type="molecule type" value="Genomic_DNA"/>
</dbReference>
<proteinExistence type="predicted"/>
<keyword evidence="1" id="KW-0175">Coiled coil</keyword>
<name>A0A7V9AAZ4_9BACT</name>
<feature type="transmembrane region" description="Helical" evidence="3">
    <location>
        <begin position="115"/>
        <end position="140"/>
    </location>
</feature>
<dbReference type="RefSeq" id="WP_194537053.1">
    <property type="nucleotide sequence ID" value="NZ_JACEFB010000002.1"/>
</dbReference>
<keyword evidence="5" id="KW-1185">Reference proteome</keyword>
<dbReference type="Gene3D" id="2.20.28.160">
    <property type="match status" value="1"/>
</dbReference>
<feature type="region of interest" description="Disordered" evidence="2">
    <location>
        <begin position="41"/>
        <end position="72"/>
    </location>
</feature>
<protein>
    <recommendedName>
        <fullName evidence="6">Zinc finger/thioredoxin putative domain-containing protein</fullName>
    </recommendedName>
</protein>
<gene>
    <name evidence="4" type="ORF">H0921_05685</name>
</gene>
<evidence type="ECO:0000256" key="3">
    <source>
        <dbReference type="SAM" id="Phobius"/>
    </source>
</evidence>
<dbReference type="AlphaFoldDB" id="A0A7V9AAZ4"/>
<dbReference type="Proteomes" id="UP000542342">
    <property type="component" value="Unassembled WGS sequence"/>
</dbReference>
<keyword evidence="3" id="KW-0472">Membrane</keyword>
<evidence type="ECO:0000256" key="1">
    <source>
        <dbReference type="SAM" id="Coils"/>
    </source>
</evidence>
<organism evidence="4 5">
    <name type="scientific">Thermogemmata fonticola</name>
    <dbReference type="NCBI Taxonomy" id="2755323"/>
    <lineage>
        <taxon>Bacteria</taxon>
        <taxon>Pseudomonadati</taxon>
        <taxon>Planctomycetota</taxon>
        <taxon>Planctomycetia</taxon>
        <taxon>Gemmatales</taxon>
        <taxon>Gemmataceae</taxon>
        <taxon>Thermogemmata</taxon>
    </lineage>
</organism>
<feature type="region of interest" description="Disordered" evidence="2">
    <location>
        <begin position="84"/>
        <end position="107"/>
    </location>
</feature>
<evidence type="ECO:0000313" key="4">
    <source>
        <dbReference type="EMBL" id="MBA2225651.1"/>
    </source>
</evidence>
<evidence type="ECO:0000313" key="5">
    <source>
        <dbReference type="Proteomes" id="UP000542342"/>
    </source>
</evidence>
<dbReference type="InterPro" id="IPR011723">
    <property type="entry name" value="Znf/thioredoxin_put"/>
</dbReference>
<accession>A0A7V9AAZ4</accession>
<evidence type="ECO:0000256" key="2">
    <source>
        <dbReference type="SAM" id="MobiDB-lite"/>
    </source>
</evidence>
<comment type="caution">
    <text evidence="4">The sequence shown here is derived from an EMBL/GenBank/DDBJ whole genome shotgun (WGS) entry which is preliminary data.</text>
</comment>
<sequence>MPISQTCPQCRVRLRVPDEKVGQAIRCPKCGHSFPVTLLAEPRGHQDGTGDNPVARTEQKPTEQGPGWEVIDRASSPPLVAQVVEDEDESVPLPTKPRKSRKAAKKADSLETVKVVGGVIAAILGVIGGVYLLLVFLGFAGTASSAYGELCDIFETAATALEDARQPQKRSAAAQKLSEQAKRLQAWTDKYKDAKAEEAAIKAALRRYEERMEKALVRVGIAEQQLQDDPEAMKDPNVSQAVRAWRVALLGLASQTDPLHKFKPSRR</sequence>
<evidence type="ECO:0008006" key="6">
    <source>
        <dbReference type="Google" id="ProtNLM"/>
    </source>
</evidence>
<feature type="coiled-coil region" evidence="1">
    <location>
        <begin position="177"/>
        <end position="225"/>
    </location>
</feature>